<evidence type="ECO:0000313" key="5">
    <source>
        <dbReference type="EMBL" id="GGL99942.1"/>
    </source>
</evidence>
<dbReference type="RefSeq" id="WP_028287880.1">
    <property type="nucleotide sequence ID" value="NZ_BMLF01000001.1"/>
</dbReference>
<evidence type="ECO:0000313" key="6">
    <source>
        <dbReference type="Proteomes" id="UP000649829"/>
    </source>
</evidence>
<dbReference type="InterPro" id="IPR000281">
    <property type="entry name" value="HTH_RpiR"/>
</dbReference>
<keyword evidence="2" id="KW-0238">DNA-binding</keyword>
<dbReference type="Gene3D" id="3.40.50.10490">
    <property type="entry name" value="Glucose-6-phosphate isomerase like protein, domain 1"/>
    <property type="match status" value="1"/>
</dbReference>
<accession>A0A917WFG9</accession>
<dbReference type="InterPro" id="IPR035472">
    <property type="entry name" value="RpiR-like_SIS"/>
</dbReference>
<evidence type="ECO:0000256" key="3">
    <source>
        <dbReference type="ARBA" id="ARBA00023163"/>
    </source>
</evidence>
<dbReference type="Pfam" id="PF01418">
    <property type="entry name" value="HTH_6"/>
    <property type="match status" value="1"/>
</dbReference>
<dbReference type="Proteomes" id="UP000649829">
    <property type="component" value="Unassembled WGS sequence"/>
</dbReference>
<dbReference type="InterPro" id="IPR046348">
    <property type="entry name" value="SIS_dom_sf"/>
</dbReference>
<gene>
    <name evidence="5" type="ORF">GCM10011534_22270</name>
</gene>
<dbReference type="CDD" id="cd05013">
    <property type="entry name" value="SIS_RpiR"/>
    <property type="match status" value="1"/>
</dbReference>
<dbReference type="GO" id="GO:0097367">
    <property type="term" value="F:carbohydrate derivative binding"/>
    <property type="evidence" value="ECO:0007669"/>
    <property type="project" value="InterPro"/>
</dbReference>
<evidence type="ECO:0000256" key="2">
    <source>
        <dbReference type="ARBA" id="ARBA00023125"/>
    </source>
</evidence>
<sequence>MSDRPEIVKDRIHALRSDLTASERQLAAVLLKDYPVAGLQSVTRLAAAAGVSTPTVIRMARKLGFEGYPDLQNALREEAAAQIRAPIARREAWTAGGEDGHVLHRFAAAVTANLRMTLDRVDPEEFDRVARLLADPARKVHIAGGRITRSNADYLFNHLQIIRSDVTLLSQSPNVWPQYLLDMGPETVLVLFDIRRYEAELLRLAELARERGAVVVLFTDQWGSPITAVAGHVFNAPVEAPSSWDSTVAIMLLVEALIAEVQAARWDTARDRIEALERMFSATKLFRS</sequence>
<keyword evidence="3" id="KW-0804">Transcription</keyword>
<dbReference type="EMBL" id="BMLF01000001">
    <property type="protein sequence ID" value="GGL99942.1"/>
    <property type="molecule type" value="Genomic_DNA"/>
</dbReference>
<dbReference type="Pfam" id="PF01380">
    <property type="entry name" value="SIS"/>
    <property type="match status" value="1"/>
</dbReference>
<organism evidence="5 6">
    <name type="scientific">Pseudooceanicola nanhaiensis</name>
    <dbReference type="NCBI Taxonomy" id="375761"/>
    <lineage>
        <taxon>Bacteria</taxon>
        <taxon>Pseudomonadati</taxon>
        <taxon>Pseudomonadota</taxon>
        <taxon>Alphaproteobacteria</taxon>
        <taxon>Rhodobacterales</taxon>
        <taxon>Paracoccaceae</taxon>
        <taxon>Pseudooceanicola</taxon>
    </lineage>
</organism>
<name>A0A917WFG9_9RHOB</name>
<dbReference type="GO" id="GO:1901135">
    <property type="term" value="P:carbohydrate derivative metabolic process"/>
    <property type="evidence" value="ECO:0007669"/>
    <property type="project" value="InterPro"/>
</dbReference>
<dbReference type="InterPro" id="IPR009057">
    <property type="entry name" value="Homeodomain-like_sf"/>
</dbReference>
<dbReference type="SUPFAM" id="SSF53697">
    <property type="entry name" value="SIS domain"/>
    <property type="match status" value="1"/>
</dbReference>
<feature type="domain" description="HTH rpiR-type" evidence="4">
    <location>
        <begin position="6"/>
        <end position="82"/>
    </location>
</feature>
<dbReference type="GO" id="GO:0003677">
    <property type="term" value="F:DNA binding"/>
    <property type="evidence" value="ECO:0007669"/>
    <property type="project" value="UniProtKB-KW"/>
</dbReference>
<dbReference type="GO" id="GO:0003700">
    <property type="term" value="F:DNA-binding transcription factor activity"/>
    <property type="evidence" value="ECO:0007669"/>
    <property type="project" value="InterPro"/>
</dbReference>
<dbReference type="PANTHER" id="PTHR30514:SF18">
    <property type="entry name" value="RPIR-FAMILY TRANSCRIPTIONAL REGULATOR"/>
    <property type="match status" value="1"/>
</dbReference>
<dbReference type="InterPro" id="IPR036388">
    <property type="entry name" value="WH-like_DNA-bd_sf"/>
</dbReference>
<evidence type="ECO:0000256" key="1">
    <source>
        <dbReference type="ARBA" id="ARBA00023015"/>
    </source>
</evidence>
<proteinExistence type="predicted"/>
<reference evidence="5" key="2">
    <citation type="submission" date="2020-09" db="EMBL/GenBank/DDBJ databases">
        <authorList>
            <person name="Sun Q."/>
            <person name="Zhou Y."/>
        </authorList>
    </citation>
    <scope>NUCLEOTIDE SEQUENCE</scope>
    <source>
        <strain evidence="5">CGMCC 1.6293</strain>
    </source>
</reference>
<comment type="caution">
    <text evidence="5">The sequence shown here is derived from an EMBL/GenBank/DDBJ whole genome shotgun (WGS) entry which is preliminary data.</text>
</comment>
<evidence type="ECO:0000259" key="4">
    <source>
        <dbReference type="PROSITE" id="PS51071"/>
    </source>
</evidence>
<reference evidence="5" key="1">
    <citation type="journal article" date="2014" name="Int. J. Syst. Evol. Microbiol.">
        <title>Complete genome sequence of Corynebacterium casei LMG S-19264T (=DSM 44701T), isolated from a smear-ripened cheese.</title>
        <authorList>
            <consortium name="US DOE Joint Genome Institute (JGI-PGF)"/>
            <person name="Walter F."/>
            <person name="Albersmeier A."/>
            <person name="Kalinowski J."/>
            <person name="Ruckert C."/>
        </authorList>
    </citation>
    <scope>NUCLEOTIDE SEQUENCE</scope>
    <source>
        <strain evidence="5">CGMCC 1.6293</strain>
    </source>
</reference>
<protein>
    <submittedName>
        <fullName evidence="5">RpiR family transcriptional regulator</fullName>
    </submittedName>
</protein>
<dbReference type="AlphaFoldDB" id="A0A917WFG9"/>
<dbReference type="PROSITE" id="PS51071">
    <property type="entry name" value="HTH_RPIR"/>
    <property type="match status" value="1"/>
</dbReference>
<dbReference type="PANTHER" id="PTHR30514">
    <property type="entry name" value="GLUCOKINASE"/>
    <property type="match status" value="1"/>
</dbReference>
<dbReference type="InterPro" id="IPR047640">
    <property type="entry name" value="RpiR-like"/>
</dbReference>
<dbReference type="Gene3D" id="1.10.10.10">
    <property type="entry name" value="Winged helix-like DNA-binding domain superfamily/Winged helix DNA-binding domain"/>
    <property type="match status" value="1"/>
</dbReference>
<keyword evidence="6" id="KW-1185">Reference proteome</keyword>
<keyword evidence="1" id="KW-0805">Transcription regulation</keyword>
<dbReference type="InterPro" id="IPR001347">
    <property type="entry name" value="SIS_dom"/>
</dbReference>
<dbReference type="SUPFAM" id="SSF46689">
    <property type="entry name" value="Homeodomain-like"/>
    <property type="match status" value="1"/>
</dbReference>